<dbReference type="SUPFAM" id="SSF52317">
    <property type="entry name" value="Class I glutamine amidotransferase-like"/>
    <property type="match status" value="1"/>
</dbReference>
<dbReference type="SMART" id="SM00342">
    <property type="entry name" value="HTH_ARAC"/>
    <property type="match status" value="1"/>
</dbReference>
<proteinExistence type="predicted"/>
<reference evidence="4 5" key="1">
    <citation type="submission" date="2019-06" db="EMBL/GenBank/DDBJ databases">
        <title>Evolution of Burkholderia multivorans in the lungs of Cystic Fibrosis patients.</title>
        <authorList>
            <person name="Moreira L.M."/>
        </authorList>
    </citation>
    <scope>NUCLEOTIDE SEQUENCE [LARGE SCALE GENOMIC DNA]</scope>
    <source>
        <strain evidence="4 5">VC13239</strain>
    </source>
</reference>
<dbReference type="CDD" id="cd03137">
    <property type="entry name" value="GATase1_AraC_1"/>
    <property type="match status" value="1"/>
</dbReference>
<name>A0ABU2E5F7_9BURK</name>
<sequence length="354" mass="38490">MFPLLHDGQPVIESGGSDSRCATASAGSHQVHLVIYPGFKLMEAVGPVSVLSYANRHLALQGDSRRYEIHIVAPQAGRIPSDTLISLEASAGLPEREALSTVLVAGALDIETAVAREAGLVDWCRRRAASAKRFAALCSGSFFLANAGVLSGRRAATHWSVATLLQQRFPSVEVDADAIFIQEGNMWTSAGVTAAIDLTLAFVEQDFGRNLALTVARDLVIYLKRPGGQSQFSDLLNSQMTAAPEIRDVQSWVMSNLSKPLQLEDMADKAGMSVRNFTRLFKEEVGISPASYLVRARCERTATLLLDSDLPLKTIASRVGFPTEEQMRKAFVRQFSLTPRAYRARFSTSSLKSA</sequence>
<dbReference type="SUPFAM" id="SSF46689">
    <property type="entry name" value="Homeodomain-like"/>
    <property type="match status" value="2"/>
</dbReference>
<dbReference type="Gene3D" id="1.10.10.60">
    <property type="entry name" value="Homeodomain-like"/>
    <property type="match status" value="2"/>
</dbReference>
<dbReference type="InterPro" id="IPR052158">
    <property type="entry name" value="INH-QAR"/>
</dbReference>
<organism evidence="4 5">
    <name type="scientific">Burkholderia pseudomultivorans</name>
    <dbReference type="NCBI Taxonomy" id="1207504"/>
    <lineage>
        <taxon>Bacteria</taxon>
        <taxon>Pseudomonadati</taxon>
        <taxon>Pseudomonadota</taxon>
        <taxon>Betaproteobacteria</taxon>
        <taxon>Burkholderiales</taxon>
        <taxon>Burkholderiaceae</taxon>
        <taxon>Burkholderia</taxon>
        <taxon>Burkholderia cepacia complex</taxon>
    </lineage>
</organism>
<dbReference type="Pfam" id="PF12833">
    <property type="entry name" value="HTH_18"/>
    <property type="match status" value="1"/>
</dbReference>
<dbReference type="PANTHER" id="PTHR43130">
    <property type="entry name" value="ARAC-FAMILY TRANSCRIPTIONAL REGULATOR"/>
    <property type="match status" value="1"/>
</dbReference>
<gene>
    <name evidence="4" type="primary">cdhR_7</name>
    <name evidence="4" type="ORF">FEQ00_03541</name>
</gene>
<protein>
    <submittedName>
        <fullName evidence="4">HTH-type transcriptional regulator CdhR</fullName>
    </submittedName>
</protein>
<evidence type="ECO:0000313" key="5">
    <source>
        <dbReference type="Proteomes" id="UP001248067"/>
    </source>
</evidence>
<dbReference type="InterPro" id="IPR029062">
    <property type="entry name" value="Class_I_gatase-like"/>
</dbReference>
<keyword evidence="5" id="KW-1185">Reference proteome</keyword>
<keyword evidence="2" id="KW-0804">Transcription</keyword>
<evidence type="ECO:0000313" key="4">
    <source>
        <dbReference type="EMBL" id="MDR8755112.1"/>
    </source>
</evidence>
<dbReference type="InterPro" id="IPR002818">
    <property type="entry name" value="DJ-1/PfpI"/>
</dbReference>
<dbReference type="Gene3D" id="3.40.50.880">
    <property type="match status" value="1"/>
</dbReference>
<accession>A0ABU2E5F7</accession>
<keyword evidence="1" id="KW-0805">Transcription regulation</keyword>
<evidence type="ECO:0000256" key="1">
    <source>
        <dbReference type="ARBA" id="ARBA00023015"/>
    </source>
</evidence>
<dbReference type="PANTHER" id="PTHR43130:SF3">
    <property type="entry name" value="HTH-TYPE TRANSCRIPTIONAL REGULATOR RV1931C"/>
    <property type="match status" value="1"/>
</dbReference>
<dbReference type="EMBL" id="VJSY01000025">
    <property type="protein sequence ID" value="MDR8755112.1"/>
    <property type="molecule type" value="Genomic_DNA"/>
</dbReference>
<dbReference type="InterPro" id="IPR009057">
    <property type="entry name" value="Homeodomain-like_sf"/>
</dbReference>
<evidence type="ECO:0000259" key="3">
    <source>
        <dbReference type="PROSITE" id="PS01124"/>
    </source>
</evidence>
<dbReference type="InterPro" id="IPR018060">
    <property type="entry name" value="HTH_AraC"/>
</dbReference>
<dbReference type="PROSITE" id="PS01124">
    <property type="entry name" value="HTH_ARAC_FAMILY_2"/>
    <property type="match status" value="1"/>
</dbReference>
<dbReference type="Pfam" id="PF01965">
    <property type="entry name" value="DJ-1_PfpI"/>
    <property type="match status" value="1"/>
</dbReference>
<comment type="caution">
    <text evidence="4">The sequence shown here is derived from an EMBL/GenBank/DDBJ whole genome shotgun (WGS) entry which is preliminary data.</text>
</comment>
<dbReference type="RefSeq" id="WP_012431210.1">
    <property type="nucleotide sequence ID" value="NZ_CADFDQ010000027.1"/>
</dbReference>
<feature type="domain" description="HTH araC/xylS-type" evidence="3">
    <location>
        <begin position="247"/>
        <end position="345"/>
    </location>
</feature>
<evidence type="ECO:0000256" key="2">
    <source>
        <dbReference type="ARBA" id="ARBA00023163"/>
    </source>
</evidence>
<dbReference type="Proteomes" id="UP001248067">
    <property type="component" value="Unassembled WGS sequence"/>
</dbReference>